<evidence type="ECO:0000256" key="5">
    <source>
        <dbReference type="ARBA" id="ARBA00023077"/>
    </source>
</evidence>
<dbReference type="EMBL" id="WNCR01000001">
    <property type="protein sequence ID" value="MTU28454.1"/>
    <property type="molecule type" value="Genomic_DNA"/>
</dbReference>
<dbReference type="PROSITE" id="PS52016">
    <property type="entry name" value="TONB_DEPENDENT_REC_3"/>
    <property type="match status" value="1"/>
</dbReference>
<comment type="similarity">
    <text evidence="8 9">Belongs to the TonB-dependent receptor family.</text>
</comment>
<dbReference type="InterPro" id="IPR012910">
    <property type="entry name" value="Plug_dom"/>
</dbReference>
<sequence>MDNQNNIYGVSSAKTLVVSFVGMKAQEIGVKSNLKIFMESDNQMLDEVMIVAYGTAKKSAFTGSASVLKSEEIGKIQTSNAMSTLAGKAAGVQLSTASGQPGVSTPEIRIRGISSINAKSTPLIILDGSPFDGDMNSINTQDIESMTVLKDAASNALYGARGANGVIMITTKQGQKGDARVTLDAKWGINSRATKTYNTINDPAQYYEVYYAGLKNMFMANGNSATQAHYLANQNLCANNSYGLWYNVFNVPTGQTMIGSNGKLNPNATIGNLVNYNGQEYLLTPDDWLDAAYKNSLRQEYNLTITSGNQKSSFYSSFGYLKNEGIVENSDYTRFVGRLKADYQVKDWLKVGANASFTHYDMNSFDNTEGGDGDGNSTSSGNIFAAATQVAPIYPLFIRDKNGKIMIDANGNTMYDYGDGGNAGLQRPSFGKSNALSDAILNTRATEGNTINGTAFAEISFLKDFKFTTTNSVYVDESRLTTVTNPYYGSYASSNGILGKTHSRRYSTNYQQLLNYVKAIGSHNITAMIGHEYYRTQYYYTFGSKSNMFDPSNHELAGAVTDGSSNSYTTDYNTEGYFARAQYNFDEKYYASASYRRDASSRFHPDNRWGNFWSAGAAWLISKENFFQNNDALKFIDMLKIKASYGSQGNDNIADIYETPRYTNTYDIVNSSGHPASVPKVLGNKDITWETNGNFNAGFDFEMFKSRFSGTFEFFNRKTSDMLFSFPLPPSYGYTSYYANIGDMRNRGLELELKGVVMQTKDFYWDINVNLTHYKNKVSYLPDERKTMTTPEGVQGYSSGVHFFGEGIPLYTFYMQKYAGVNEQGEALYYKDVKDDKGNVTGRETTTNYSEATQYLCGSSLPDVYGGFGTSLSWKGFDFSIDFAYQIGGKVYDGDYASAMSSPTANSKGSVIHADILNAWTPENTTSNIPRFQYGDSYTASSSDRFLTSGSYLSLQNINFGYTLPTKVCRPLGIQKLRLYLAADNVALWTKRQGLDPRQDIKGEGTASYYAPIRTVSGGITLTF</sequence>
<dbReference type="InterPro" id="IPR000531">
    <property type="entry name" value="Beta-barrel_TonB"/>
</dbReference>
<dbReference type="AlphaFoldDB" id="A0A7K1HB60"/>
<keyword evidence="6 8" id="KW-0472">Membrane</keyword>
<keyword evidence="5 9" id="KW-0798">TonB box</keyword>
<keyword evidence="2 8" id="KW-0813">Transport</keyword>
<keyword evidence="7 8" id="KW-0998">Cell outer membrane</keyword>
<dbReference type="InterPro" id="IPR036942">
    <property type="entry name" value="Beta-barrel_TonB_sf"/>
</dbReference>
<evidence type="ECO:0000256" key="8">
    <source>
        <dbReference type="PROSITE-ProRule" id="PRU01360"/>
    </source>
</evidence>
<reference evidence="12 13" key="1">
    <citation type="journal article" date="2019" name="Nat. Med.">
        <title>A library of human gut bacterial isolates paired with longitudinal multiomics data enables mechanistic microbiome research.</title>
        <authorList>
            <person name="Poyet M."/>
            <person name="Groussin M."/>
            <person name="Gibbons S.M."/>
            <person name="Avila-Pacheco J."/>
            <person name="Jiang X."/>
            <person name="Kearney S.M."/>
            <person name="Perrotta A.R."/>
            <person name="Berdy B."/>
            <person name="Zhao S."/>
            <person name="Lieberman T.D."/>
            <person name="Swanson P.K."/>
            <person name="Smith M."/>
            <person name="Roesemann S."/>
            <person name="Alexander J.E."/>
            <person name="Rich S.A."/>
            <person name="Livny J."/>
            <person name="Vlamakis H."/>
            <person name="Clish C."/>
            <person name="Bullock K."/>
            <person name="Deik A."/>
            <person name="Scott J."/>
            <person name="Pierce K.A."/>
            <person name="Xavier R.J."/>
            <person name="Alm E.J."/>
        </authorList>
    </citation>
    <scope>NUCLEOTIDE SEQUENCE [LARGE SCALE GENOMIC DNA]</scope>
    <source>
        <strain evidence="12 13">BIOML-A25</strain>
    </source>
</reference>
<dbReference type="GO" id="GO:0009279">
    <property type="term" value="C:cell outer membrane"/>
    <property type="evidence" value="ECO:0007669"/>
    <property type="project" value="UniProtKB-SubCell"/>
</dbReference>
<keyword evidence="4 8" id="KW-0812">Transmembrane</keyword>
<accession>A0A7K1HB60</accession>
<organism evidence="12 13">
    <name type="scientific">Parabacteroides merdae</name>
    <dbReference type="NCBI Taxonomy" id="46503"/>
    <lineage>
        <taxon>Bacteria</taxon>
        <taxon>Pseudomonadati</taxon>
        <taxon>Bacteroidota</taxon>
        <taxon>Bacteroidia</taxon>
        <taxon>Bacteroidales</taxon>
        <taxon>Tannerellaceae</taxon>
        <taxon>Parabacteroides</taxon>
    </lineage>
</organism>
<dbReference type="FunFam" id="2.170.130.10:FF:000003">
    <property type="entry name" value="SusC/RagA family TonB-linked outer membrane protein"/>
    <property type="match status" value="1"/>
</dbReference>
<evidence type="ECO:0000313" key="13">
    <source>
        <dbReference type="Proteomes" id="UP000437446"/>
    </source>
</evidence>
<dbReference type="Pfam" id="PF00593">
    <property type="entry name" value="TonB_dep_Rec_b-barrel"/>
    <property type="match status" value="1"/>
</dbReference>
<dbReference type="Proteomes" id="UP000437446">
    <property type="component" value="Unassembled WGS sequence"/>
</dbReference>
<dbReference type="Pfam" id="PF07715">
    <property type="entry name" value="Plug"/>
    <property type="match status" value="1"/>
</dbReference>
<evidence type="ECO:0000256" key="4">
    <source>
        <dbReference type="ARBA" id="ARBA00022692"/>
    </source>
</evidence>
<dbReference type="NCBIfam" id="TIGR04056">
    <property type="entry name" value="OMP_RagA_SusC"/>
    <property type="match status" value="1"/>
</dbReference>
<dbReference type="Gene3D" id="2.170.130.10">
    <property type="entry name" value="TonB-dependent receptor, plug domain"/>
    <property type="match status" value="1"/>
</dbReference>
<evidence type="ECO:0000313" key="12">
    <source>
        <dbReference type="EMBL" id="MTU28454.1"/>
    </source>
</evidence>
<evidence type="ECO:0000256" key="3">
    <source>
        <dbReference type="ARBA" id="ARBA00022452"/>
    </source>
</evidence>
<dbReference type="InterPro" id="IPR023997">
    <property type="entry name" value="TonB-dep_OMP_SusC/RagA_CS"/>
</dbReference>
<dbReference type="InterPro" id="IPR023996">
    <property type="entry name" value="TonB-dep_OMP_SusC/RagA"/>
</dbReference>
<evidence type="ECO:0000256" key="6">
    <source>
        <dbReference type="ARBA" id="ARBA00023136"/>
    </source>
</evidence>
<dbReference type="InterPro" id="IPR039426">
    <property type="entry name" value="TonB-dep_rcpt-like"/>
</dbReference>
<evidence type="ECO:0000256" key="1">
    <source>
        <dbReference type="ARBA" id="ARBA00004571"/>
    </source>
</evidence>
<evidence type="ECO:0000259" key="10">
    <source>
        <dbReference type="Pfam" id="PF00593"/>
    </source>
</evidence>
<evidence type="ECO:0000259" key="11">
    <source>
        <dbReference type="Pfam" id="PF07715"/>
    </source>
</evidence>
<comment type="caution">
    <text evidence="12">The sequence shown here is derived from an EMBL/GenBank/DDBJ whole genome shotgun (WGS) entry which is preliminary data.</text>
</comment>
<dbReference type="InterPro" id="IPR037066">
    <property type="entry name" value="Plug_dom_sf"/>
</dbReference>
<feature type="domain" description="TonB-dependent receptor plug" evidence="11">
    <location>
        <begin position="58"/>
        <end position="166"/>
    </location>
</feature>
<gene>
    <name evidence="12" type="ORF">GMD66_04330</name>
</gene>
<dbReference type="SUPFAM" id="SSF56935">
    <property type="entry name" value="Porins"/>
    <property type="match status" value="1"/>
</dbReference>
<dbReference type="Gene3D" id="2.40.170.20">
    <property type="entry name" value="TonB-dependent receptor, beta-barrel domain"/>
    <property type="match status" value="1"/>
</dbReference>
<proteinExistence type="inferred from homology"/>
<dbReference type="NCBIfam" id="TIGR04057">
    <property type="entry name" value="SusC_RagA_signa"/>
    <property type="match status" value="1"/>
</dbReference>
<evidence type="ECO:0000256" key="2">
    <source>
        <dbReference type="ARBA" id="ARBA00022448"/>
    </source>
</evidence>
<name>A0A7K1HB60_9BACT</name>
<evidence type="ECO:0000256" key="7">
    <source>
        <dbReference type="ARBA" id="ARBA00023237"/>
    </source>
</evidence>
<feature type="domain" description="TonB-dependent receptor-like beta-barrel" evidence="10">
    <location>
        <begin position="409"/>
        <end position="986"/>
    </location>
</feature>
<comment type="subcellular location">
    <subcellularLocation>
        <location evidence="1 8">Cell outer membrane</location>
        <topology evidence="1 8">Multi-pass membrane protein</topology>
    </subcellularLocation>
</comment>
<protein>
    <submittedName>
        <fullName evidence="12">SusC/RagA family TonB-linked outer membrane protein</fullName>
    </submittedName>
</protein>
<evidence type="ECO:0000256" key="9">
    <source>
        <dbReference type="RuleBase" id="RU003357"/>
    </source>
</evidence>
<keyword evidence="3 8" id="KW-1134">Transmembrane beta strand</keyword>